<organism evidence="2 3">
    <name type="scientific">Paenibacillus algicola</name>
    <dbReference type="NCBI Taxonomy" id="2565926"/>
    <lineage>
        <taxon>Bacteria</taxon>
        <taxon>Bacillati</taxon>
        <taxon>Bacillota</taxon>
        <taxon>Bacilli</taxon>
        <taxon>Bacillales</taxon>
        <taxon>Paenibacillaceae</taxon>
        <taxon>Paenibacillus</taxon>
    </lineage>
</organism>
<protein>
    <submittedName>
        <fullName evidence="2">Trk family potassium transport protein</fullName>
    </submittedName>
</protein>
<gene>
    <name evidence="2" type="ORF">E6C60_0273</name>
</gene>
<dbReference type="PRINTS" id="PR00469">
    <property type="entry name" value="PNDRDTASEII"/>
</dbReference>
<dbReference type="GO" id="GO:0050660">
    <property type="term" value="F:flavin adenine dinucleotide binding"/>
    <property type="evidence" value="ECO:0007669"/>
    <property type="project" value="TreeGrafter"/>
</dbReference>
<dbReference type="InterPro" id="IPR050982">
    <property type="entry name" value="Auxin_biosynth/cation_transpt"/>
</dbReference>
<dbReference type="GO" id="GO:0004497">
    <property type="term" value="F:monooxygenase activity"/>
    <property type="evidence" value="ECO:0007669"/>
    <property type="project" value="TreeGrafter"/>
</dbReference>
<dbReference type="Gene3D" id="3.50.50.60">
    <property type="entry name" value="FAD/NAD(P)-binding domain"/>
    <property type="match status" value="1"/>
</dbReference>
<proteinExistence type="predicted"/>
<evidence type="ECO:0000313" key="2">
    <source>
        <dbReference type="EMBL" id="QCT00998.1"/>
    </source>
</evidence>
<dbReference type="InterPro" id="IPR036188">
    <property type="entry name" value="FAD/NAD-bd_sf"/>
</dbReference>
<accession>A0A4P8XFP7</accession>
<reference evidence="2 3" key="1">
    <citation type="submission" date="2019-05" db="EMBL/GenBank/DDBJ databases">
        <authorList>
            <person name="Chen C."/>
        </authorList>
    </citation>
    <scope>NUCLEOTIDE SEQUENCE [LARGE SCALE GENOMIC DNA]</scope>
    <source>
        <strain evidence="2 3">HB172198</strain>
    </source>
</reference>
<name>A0A4P8XFP7_9BACL</name>
<evidence type="ECO:0000313" key="3">
    <source>
        <dbReference type="Proteomes" id="UP000300879"/>
    </source>
</evidence>
<dbReference type="PANTHER" id="PTHR43539">
    <property type="entry name" value="FLAVIN-BINDING MONOOXYGENASE-LIKE PROTEIN (AFU_ORTHOLOGUE AFUA_4G09220)"/>
    <property type="match status" value="1"/>
</dbReference>
<dbReference type="AlphaFoldDB" id="A0A4P8XFP7"/>
<dbReference type="PRINTS" id="PR00368">
    <property type="entry name" value="FADPNR"/>
</dbReference>
<dbReference type="SUPFAM" id="SSF51905">
    <property type="entry name" value="FAD/NAD(P)-binding domain"/>
    <property type="match status" value="2"/>
</dbReference>
<dbReference type="KEGG" id="palo:E6C60_0273"/>
<dbReference type="Pfam" id="PF13738">
    <property type="entry name" value="Pyr_redox_3"/>
    <property type="match status" value="1"/>
</dbReference>
<dbReference type="PANTHER" id="PTHR43539:SF78">
    <property type="entry name" value="FLAVIN-CONTAINING MONOOXYGENASE"/>
    <property type="match status" value="1"/>
</dbReference>
<dbReference type="Proteomes" id="UP000300879">
    <property type="component" value="Chromosome"/>
</dbReference>
<keyword evidence="1" id="KW-0560">Oxidoreductase</keyword>
<dbReference type="EMBL" id="CP040396">
    <property type="protein sequence ID" value="QCT00998.1"/>
    <property type="molecule type" value="Genomic_DNA"/>
</dbReference>
<sequence length="354" mass="39239">MLQMNTHVDIFIIGAGQAGLAAAYHLSKTTINFLLIGQESRIGDPWRQRYDSLITFTPRAYNALPGLLLEGNPDGCSSKDEIADSLEQYARHYGFPMQLGVKVQRLERTAAGFAVTTSQGEIQARQVIVATGPFQKPHLPPFAQQLSENIRQMHTSEYVNPSSLQQGNVLIVGAGNSGAQIAAELSLEREVHLSAGQRLKFMPLTFWGKSMFWWLNHSGVLRASADSPAGRWLRAKGDPIFGTEVKRALRSDAVTIKPRTVAAKQDVMLFEDGTQAVYPNIIWATGFRPDYGWIKVPGVLDGEGRPLHQRGVSSVQGLFFLGLPWQQRRDSALLGGVGRDAEYIVQWIRKSRRD</sequence>
<keyword evidence="3" id="KW-1185">Reference proteome</keyword>
<evidence type="ECO:0000256" key="1">
    <source>
        <dbReference type="ARBA" id="ARBA00023002"/>
    </source>
</evidence>